<organism evidence="1 2">
    <name type="scientific">Rubripirellula reticaptiva</name>
    <dbReference type="NCBI Taxonomy" id="2528013"/>
    <lineage>
        <taxon>Bacteria</taxon>
        <taxon>Pseudomonadati</taxon>
        <taxon>Planctomycetota</taxon>
        <taxon>Planctomycetia</taxon>
        <taxon>Pirellulales</taxon>
        <taxon>Pirellulaceae</taxon>
        <taxon>Rubripirellula</taxon>
    </lineage>
</organism>
<dbReference type="EMBL" id="SJPX01000005">
    <property type="protein sequence ID" value="TWU48076.1"/>
    <property type="molecule type" value="Genomic_DNA"/>
</dbReference>
<protein>
    <submittedName>
        <fullName evidence="1">Uncharacterized protein</fullName>
    </submittedName>
</protein>
<proteinExistence type="predicted"/>
<name>A0A5C6EKA8_9BACT</name>
<reference evidence="1 2" key="1">
    <citation type="submission" date="2019-02" db="EMBL/GenBank/DDBJ databases">
        <title>Deep-cultivation of Planctomycetes and their phenomic and genomic characterization uncovers novel biology.</title>
        <authorList>
            <person name="Wiegand S."/>
            <person name="Jogler M."/>
            <person name="Boedeker C."/>
            <person name="Pinto D."/>
            <person name="Vollmers J."/>
            <person name="Rivas-Marin E."/>
            <person name="Kohn T."/>
            <person name="Peeters S.H."/>
            <person name="Heuer A."/>
            <person name="Rast P."/>
            <person name="Oberbeckmann S."/>
            <person name="Bunk B."/>
            <person name="Jeske O."/>
            <person name="Meyerdierks A."/>
            <person name="Storesund J.E."/>
            <person name="Kallscheuer N."/>
            <person name="Luecker S."/>
            <person name="Lage O.M."/>
            <person name="Pohl T."/>
            <person name="Merkel B.J."/>
            <person name="Hornburger P."/>
            <person name="Mueller R.-W."/>
            <person name="Bruemmer F."/>
            <person name="Labrenz M."/>
            <person name="Spormann A.M."/>
            <person name="Op Den Camp H."/>
            <person name="Overmann J."/>
            <person name="Amann R."/>
            <person name="Jetten M.S.M."/>
            <person name="Mascher T."/>
            <person name="Medema M.H."/>
            <person name="Devos D.P."/>
            <person name="Kaster A.-K."/>
            <person name="Ovreas L."/>
            <person name="Rohde M."/>
            <person name="Galperin M.Y."/>
            <person name="Jogler C."/>
        </authorList>
    </citation>
    <scope>NUCLEOTIDE SEQUENCE [LARGE SCALE GENOMIC DNA]</scope>
    <source>
        <strain evidence="1 2">Poly59</strain>
    </source>
</reference>
<keyword evidence="2" id="KW-1185">Reference proteome</keyword>
<comment type="caution">
    <text evidence="1">The sequence shown here is derived from an EMBL/GenBank/DDBJ whole genome shotgun (WGS) entry which is preliminary data.</text>
</comment>
<sequence length="57" mass="6462">MPAVDKQAGWLNKLNSSPRRLNARVYSRFTALAMEKRCFPKRRRQVGPVVGVAKCSD</sequence>
<accession>A0A5C6EKA8</accession>
<evidence type="ECO:0000313" key="2">
    <source>
        <dbReference type="Proteomes" id="UP000317977"/>
    </source>
</evidence>
<dbReference type="Proteomes" id="UP000317977">
    <property type="component" value="Unassembled WGS sequence"/>
</dbReference>
<gene>
    <name evidence="1" type="ORF">Poly59_49210</name>
</gene>
<dbReference type="AlphaFoldDB" id="A0A5C6EKA8"/>
<evidence type="ECO:0000313" key="1">
    <source>
        <dbReference type="EMBL" id="TWU48076.1"/>
    </source>
</evidence>